<accession>A0A8S3W6P0</accession>
<feature type="compositionally biased region" description="Basic and acidic residues" evidence="1">
    <location>
        <begin position="1"/>
        <end position="11"/>
    </location>
</feature>
<gene>
    <name evidence="2" type="ORF">PAPOLLO_LOCUS2704</name>
</gene>
<protein>
    <submittedName>
        <fullName evidence="2">(apollo) hypothetical protein</fullName>
    </submittedName>
</protein>
<dbReference type="AlphaFoldDB" id="A0A8S3W6P0"/>
<reference evidence="2" key="1">
    <citation type="submission" date="2021-04" db="EMBL/GenBank/DDBJ databases">
        <authorList>
            <person name="Tunstrom K."/>
        </authorList>
    </citation>
    <scope>NUCLEOTIDE SEQUENCE</scope>
</reference>
<evidence type="ECO:0000313" key="2">
    <source>
        <dbReference type="EMBL" id="CAG4943600.1"/>
    </source>
</evidence>
<name>A0A8S3W6P0_PARAO</name>
<feature type="compositionally biased region" description="Polar residues" evidence="1">
    <location>
        <begin position="55"/>
        <end position="69"/>
    </location>
</feature>
<comment type="caution">
    <text evidence="2">The sequence shown here is derived from an EMBL/GenBank/DDBJ whole genome shotgun (WGS) entry which is preliminary data.</text>
</comment>
<feature type="compositionally biased region" description="Acidic residues" evidence="1">
    <location>
        <begin position="12"/>
        <end position="30"/>
    </location>
</feature>
<organism evidence="2 3">
    <name type="scientific">Parnassius apollo</name>
    <name type="common">Apollo butterfly</name>
    <name type="synonym">Papilio apollo</name>
    <dbReference type="NCBI Taxonomy" id="110799"/>
    <lineage>
        <taxon>Eukaryota</taxon>
        <taxon>Metazoa</taxon>
        <taxon>Ecdysozoa</taxon>
        <taxon>Arthropoda</taxon>
        <taxon>Hexapoda</taxon>
        <taxon>Insecta</taxon>
        <taxon>Pterygota</taxon>
        <taxon>Neoptera</taxon>
        <taxon>Endopterygota</taxon>
        <taxon>Lepidoptera</taxon>
        <taxon>Glossata</taxon>
        <taxon>Ditrysia</taxon>
        <taxon>Papilionoidea</taxon>
        <taxon>Papilionidae</taxon>
        <taxon>Parnassiinae</taxon>
        <taxon>Parnassini</taxon>
        <taxon>Parnassius</taxon>
        <taxon>Parnassius</taxon>
    </lineage>
</organism>
<feature type="region of interest" description="Disordered" evidence="1">
    <location>
        <begin position="1"/>
        <end position="69"/>
    </location>
</feature>
<evidence type="ECO:0000256" key="1">
    <source>
        <dbReference type="SAM" id="MobiDB-lite"/>
    </source>
</evidence>
<sequence length="98" mass="11156">MSQEEHIRNWLEEESDEYVIGGEDDEEGGDEIGPQISEHEIDTEEECNSEPEAITENQSIGSSSENDVPLSHLQTSQYYVMHRKLRNGSYVVVILCKL</sequence>
<keyword evidence="3" id="KW-1185">Reference proteome</keyword>
<dbReference type="OrthoDB" id="10057959at2759"/>
<dbReference type="EMBL" id="CAJQZP010000178">
    <property type="protein sequence ID" value="CAG4943600.1"/>
    <property type="molecule type" value="Genomic_DNA"/>
</dbReference>
<proteinExistence type="predicted"/>
<evidence type="ECO:0000313" key="3">
    <source>
        <dbReference type="Proteomes" id="UP000691718"/>
    </source>
</evidence>
<dbReference type="Proteomes" id="UP000691718">
    <property type="component" value="Unassembled WGS sequence"/>
</dbReference>